<dbReference type="GeneID" id="77953170"/>
<accession>A0AAE7WFM2</accession>
<feature type="coiled-coil region" evidence="1">
    <location>
        <begin position="203"/>
        <end position="233"/>
    </location>
</feature>
<proteinExistence type="predicted"/>
<name>A0AAE7WFM2_9CAUD</name>
<protein>
    <submittedName>
        <fullName evidence="2">Large tegument protein deneddylase</fullName>
    </submittedName>
</protein>
<dbReference type="EMBL" id="MZ348422">
    <property type="protein sequence ID" value="QYN79993.1"/>
    <property type="molecule type" value="Genomic_DNA"/>
</dbReference>
<organism evidence="2 3">
    <name type="scientific">Kosakonia phage Kc263</name>
    <dbReference type="NCBI Taxonomy" id="2863194"/>
    <lineage>
        <taxon>Viruses</taxon>
        <taxon>Duplodnaviria</taxon>
        <taxon>Heunggongvirae</taxon>
        <taxon>Uroviricota</taxon>
        <taxon>Caudoviricetes</taxon>
        <taxon>Chimalliviridae</taxon>
        <taxon>Branisovskavirus</taxon>
        <taxon>Branisovskavirus Kc263</taxon>
    </lineage>
</organism>
<evidence type="ECO:0000256" key="1">
    <source>
        <dbReference type="SAM" id="Coils"/>
    </source>
</evidence>
<evidence type="ECO:0000313" key="2">
    <source>
        <dbReference type="EMBL" id="QYN79993.1"/>
    </source>
</evidence>
<evidence type="ECO:0000313" key="3">
    <source>
        <dbReference type="Proteomes" id="UP000828443"/>
    </source>
</evidence>
<sequence>MADEDKQTDGDSIELSTVVQLGPHTSTDKVSVVARDDEGTEYVSLDEVYEVTGQESIQILAANCRQYLQTERLHPAVFSALKIGGMEGLVPGYDRFNAYKGAESFLSALKAGFVTIIKAVKRFVIAVIDWVILKVKTLLGFEKTEKELKIVAELSDDVKKDLALVLGNVAGSEPINLDVEELYAALPGNLSSIEAFTIVQNKNKSAMDQIESLTKASKALEEAEDEILKAGNLARQSRGRYQAAAAKLRKAFADKENFSNADVIEFRATLDDEVANNLNPAPLRDKLVKLLDEIYGIDLGNVGLDKGFKDNLRQQREQLSAMSSVKVSENDYERVRKSAKLLPRILLRASRDRFDEATLSALKDVIDVKDAELIERVDAVFENVGVLKMSYTSYSASISEYTAALEYLITVTGQIRRSIAGIINWTNKVDKLMLAYISKDLKTMIAAEQEVLNEKAQKAVGEYNDKGEQYSTSMHVNYDNLFINAHPTLGMVLMSQRARYDEIKKNFKIIDRINAGLKVLGVNNRI</sequence>
<dbReference type="Proteomes" id="UP000828443">
    <property type="component" value="Segment"/>
</dbReference>
<dbReference type="KEGG" id="vg:77953170"/>
<keyword evidence="3" id="KW-1185">Reference proteome</keyword>
<reference evidence="2" key="1">
    <citation type="journal article" date="2021" name="Viruses">
        <title>Novel Viruses That Lyse Plant and Human Strains of Kosakonia cowanii.</title>
        <authorList>
            <person name="Petrzik K."/>
            <person name="Brazdova S."/>
            <person name="Krawczyk K."/>
        </authorList>
    </citation>
    <scope>NUCLEOTIDE SEQUENCE</scope>
</reference>
<dbReference type="RefSeq" id="YP_010676805.1">
    <property type="nucleotide sequence ID" value="NC_071015.1"/>
</dbReference>
<keyword evidence="1" id="KW-0175">Coiled coil</keyword>